<dbReference type="GO" id="GO:0005635">
    <property type="term" value="C:nuclear envelope"/>
    <property type="evidence" value="ECO:0007669"/>
    <property type="project" value="TreeGrafter"/>
</dbReference>
<evidence type="ECO:0000256" key="4">
    <source>
        <dbReference type="ARBA" id="ARBA00022618"/>
    </source>
</evidence>
<evidence type="ECO:0000256" key="1">
    <source>
        <dbReference type="ARBA" id="ARBA00004123"/>
    </source>
</evidence>
<dbReference type="GO" id="GO:0051301">
    <property type="term" value="P:cell division"/>
    <property type="evidence" value="ECO:0007669"/>
    <property type="project" value="UniProtKB-KW"/>
</dbReference>
<evidence type="ECO:0000256" key="3">
    <source>
        <dbReference type="ARBA" id="ARBA00022019"/>
    </source>
</evidence>
<dbReference type="EMBL" id="JAEVFJ010000004">
    <property type="protein sequence ID" value="KAH8105330.1"/>
    <property type="molecule type" value="Genomic_DNA"/>
</dbReference>
<keyword evidence="6" id="KW-0539">Nucleus</keyword>
<feature type="region of interest" description="Disordered" evidence="9">
    <location>
        <begin position="264"/>
        <end position="283"/>
    </location>
</feature>
<gene>
    <name evidence="10" type="ORF">BXZ70DRAFT_519287</name>
</gene>
<evidence type="ECO:0000256" key="9">
    <source>
        <dbReference type="SAM" id="MobiDB-lite"/>
    </source>
</evidence>
<feature type="coiled-coil region" evidence="8">
    <location>
        <begin position="388"/>
        <end position="445"/>
    </location>
</feature>
<organism evidence="10 11">
    <name type="scientific">Cristinia sonorae</name>
    <dbReference type="NCBI Taxonomy" id="1940300"/>
    <lineage>
        <taxon>Eukaryota</taxon>
        <taxon>Fungi</taxon>
        <taxon>Dikarya</taxon>
        <taxon>Basidiomycota</taxon>
        <taxon>Agaricomycotina</taxon>
        <taxon>Agaricomycetes</taxon>
        <taxon>Agaricomycetidae</taxon>
        <taxon>Agaricales</taxon>
        <taxon>Pleurotineae</taxon>
        <taxon>Stephanosporaceae</taxon>
        <taxon>Cristinia</taxon>
    </lineage>
</organism>
<evidence type="ECO:0000256" key="5">
    <source>
        <dbReference type="ARBA" id="ARBA00022776"/>
    </source>
</evidence>
<dbReference type="SUPFAM" id="SSF75704">
    <property type="entry name" value="Mitotic arrest deficient-like 1, Mad1"/>
    <property type="match status" value="1"/>
</dbReference>
<dbReference type="Gene3D" id="3.30.457.60">
    <property type="match status" value="1"/>
</dbReference>
<dbReference type="OrthoDB" id="331602at2759"/>
<comment type="caution">
    <text evidence="10">The sequence shown here is derived from an EMBL/GenBank/DDBJ whole genome shotgun (WGS) entry which is preliminary data.</text>
</comment>
<comment type="similarity">
    <text evidence="2">Belongs to the MAD1 family.</text>
</comment>
<dbReference type="AlphaFoldDB" id="A0A8K0XTX4"/>
<accession>A0A8K0XTX4</accession>
<keyword evidence="5" id="KW-0498">Mitosis</keyword>
<feature type="compositionally biased region" description="Low complexity" evidence="9">
    <location>
        <begin position="269"/>
        <end position="282"/>
    </location>
</feature>
<dbReference type="GO" id="GO:0007094">
    <property type="term" value="P:mitotic spindle assembly checkpoint signaling"/>
    <property type="evidence" value="ECO:0007669"/>
    <property type="project" value="InterPro"/>
</dbReference>
<feature type="coiled-coil region" evidence="8">
    <location>
        <begin position="306"/>
        <end position="354"/>
    </location>
</feature>
<evidence type="ECO:0000313" key="10">
    <source>
        <dbReference type="EMBL" id="KAH8105330.1"/>
    </source>
</evidence>
<dbReference type="GO" id="GO:0072686">
    <property type="term" value="C:mitotic spindle"/>
    <property type="evidence" value="ECO:0007669"/>
    <property type="project" value="TreeGrafter"/>
</dbReference>
<name>A0A8K0XTX4_9AGAR</name>
<keyword evidence="7" id="KW-0131">Cell cycle</keyword>
<dbReference type="Pfam" id="PF05557">
    <property type="entry name" value="MAD"/>
    <property type="match status" value="1"/>
</dbReference>
<comment type="subcellular location">
    <subcellularLocation>
        <location evidence="1">Nucleus</location>
    </subcellularLocation>
</comment>
<sequence>MSRVDPQLSTAKRKQRTQVFTSHMAHASLERQLAALQTAKIDLESKLREKDVQIDRLEGDRRWLAEREQAEREEKERERTEREEEKRKSDTEIRSQRNAMRALREEFADLEDAHSTLSRQTSQTIAQQKAEISTMSRQLTRLQDQITEMQIIADDRSRAFETLQSQYDELLEAQDNTIARRSGEDENWTIVREELHRQASHLRSVEAANVKMTAELTVLRQRNASVEVLREQKRELERKLTAAEALNEKVVKLEAELEAARREREEWASNSTTPSRTPVSVTQSLSNLRLKNARLLEEHGSNVALLRRREMELAESEEREKELVNTCTKLEKEVEGLKDKVARADQRSALAEREVGFLQAMITSFTAEEAAQEDGDTTRVDSATRQRVHDLEKLLSEYKENSAKLEQQISDLGGDPASSGDMRPRKQLVEELEEERDRRIKAEAALKASTEVEEKHLVQIDKLEQTLFELQGEIGGGRHLPPGVRVLSLRDNPASQWEDLSRKAMERVKSENEALLKRLKEVEERIGTGPVNHGGEELVPRQSFEVAVQEKEELEDALKQKDKRLMRLKQIYAAKSEEFKEAIASILGLKLAFYPNGQVRVTSIFDLSASFVFQQAKNDDTGMTMQLVGAGEDSPEEVDQLMRYWVQEAQCIPGFLASITLECYEKSKRNA</sequence>
<evidence type="ECO:0000313" key="11">
    <source>
        <dbReference type="Proteomes" id="UP000813824"/>
    </source>
</evidence>
<evidence type="ECO:0000256" key="7">
    <source>
        <dbReference type="ARBA" id="ARBA00023306"/>
    </source>
</evidence>
<evidence type="ECO:0000256" key="8">
    <source>
        <dbReference type="SAM" id="Coils"/>
    </source>
</evidence>
<keyword evidence="4" id="KW-0132">Cell division</keyword>
<protein>
    <recommendedName>
        <fullName evidence="3">Spindle assembly checkpoint component MAD1</fullName>
    </recommendedName>
</protein>
<evidence type="ECO:0000256" key="6">
    <source>
        <dbReference type="ARBA" id="ARBA00023242"/>
    </source>
</evidence>
<dbReference type="InterPro" id="IPR008672">
    <property type="entry name" value="Mad1"/>
</dbReference>
<dbReference type="PANTHER" id="PTHR23168">
    <property type="entry name" value="MITOTIC SPINDLE ASSEMBLY CHECKPOINT PROTEIN MAD1 MITOTIC ARREST DEFICIENT-LIKE PROTEIN 1"/>
    <property type="match status" value="1"/>
</dbReference>
<dbReference type="PANTHER" id="PTHR23168:SF0">
    <property type="entry name" value="MITOTIC SPINDLE ASSEMBLY CHECKPOINT PROTEIN MAD1"/>
    <property type="match status" value="1"/>
</dbReference>
<reference evidence="10" key="1">
    <citation type="journal article" date="2021" name="New Phytol.">
        <title>Evolutionary innovations through gain and loss of genes in the ectomycorrhizal Boletales.</title>
        <authorList>
            <person name="Wu G."/>
            <person name="Miyauchi S."/>
            <person name="Morin E."/>
            <person name="Kuo A."/>
            <person name="Drula E."/>
            <person name="Varga T."/>
            <person name="Kohler A."/>
            <person name="Feng B."/>
            <person name="Cao Y."/>
            <person name="Lipzen A."/>
            <person name="Daum C."/>
            <person name="Hundley H."/>
            <person name="Pangilinan J."/>
            <person name="Johnson J."/>
            <person name="Barry K."/>
            <person name="LaButti K."/>
            <person name="Ng V."/>
            <person name="Ahrendt S."/>
            <person name="Min B."/>
            <person name="Choi I.G."/>
            <person name="Park H."/>
            <person name="Plett J.M."/>
            <person name="Magnuson J."/>
            <person name="Spatafora J.W."/>
            <person name="Nagy L.G."/>
            <person name="Henrissat B."/>
            <person name="Grigoriev I.V."/>
            <person name="Yang Z.L."/>
            <person name="Xu J."/>
            <person name="Martin F.M."/>
        </authorList>
    </citation>
    <scope>NUCLEOTIDE SEQUENCE</scope>
    <source>
        <strain evidence="10">KKN 215</strain>
    </source>
</reference>
<dbReference type="Proteomes" id="UP000813824">
    <property type="component" value="Unassembled WGS sequence"/>
</dbReference>
<dbReference type="GO" id="GO:0000776">
    <property type="term" value="C:kinetochore"/>
    <property type="evidence" value="ECO:0007669"/>
    <property type="project" value="TreeGrafter"/>
</dbReference>
<keyword evidence="8" id="KW-0175">Coiled coil</keyword>
<dbReference type="GO" id="GO:0051315">
    <property type="term" value="P:attachment of mitotic spindle microtubules to kinetochore"/>
    <property type="evidence" value="ECO:0007669"/>
    <property type="project" value="TreeGrafter"/>
</dbReference>
<feature type="coiled-coil region" evidence="8">
    <location>
        <begin position="505"/>
        <end position="578"/>
    </location>
</feature>
<dbReference type="Gene3D" id="6.10.250.90">
    <property type="match status" value="1"/>
</dbReference>
<keyword evidence="11" id="KW-1185">Reference proteome</keyword>
<feature type="region of interest" description="Disordered" evidence="9">
    <location>
        <begin position="68"/>
        <end position="98"/>
    </location>
</feature>
<evidence type="ECO:0000256" key="2">
    <source>
        <dbReference type="ARBA" id="ARBA00008029"/>
    </source>
</evidence>
<feature type="compositionally biased region" description="Basic and acidic residues" evidence="9">
    <location>
        <begin position="68"/>
        <end position="95"/>
    </location>
</feature>
<proteinExistence type="inferred from homology"/>